<name>A0A966DSF0_9SPHI</name>
<proteinExistence type="predicted"/>
<dbReference type="Gene3D" id="3.20.20.410">
    <property type="entry name" value="Protein of unknown function UPF0759"/>
    <property type="match status" value="1"/>
</dbReference>
<dbReference type="InterPro" id="IPR002763">
    <property type="entry name" value="DUF72"/>
</dbReference>
<dbReference type="InterPro" id="IPR036520">
    <property type="entry name" value="UPF0759_sf"/>
</dbReference>
<dbReference type="Proteomes" id="UP000638732">
    <property type="component" value="Unassembled WGS sequence"/>
</dbReference>
<gene>
    <name evidence="1" type="ORF">GSY63_02690</name>
</gene>
<dbReference type="RefSeq" id="WP_166584289.1">
    <property type="nucleotide sequence ID" value="NZ_WWEO01000037.1"/>
</dbReference>
<accession>A0A966DSF0</accession>
<dbReference type="AlphaFoldDB" id="A0A966DSF0"/>
<dbReference type="PANTHER" id="PTHR30348:SF9">
    <property type="entry name" value="UPF0759 PROTEIN YECE"/>
    <property type="match status" value="1"/>
</dbReference>
<evidence type="ECO:0000313" key="2">
    <source>
        <dbReference type="Proteomes" id="UP000638732"/>
    </source>
</evidence>
<dbReference type="Pfam" id="PF01904">
    <property type="entry name" value="DUF72"/>
    <property type="match status" value="1"/>
</dbReference>
<dbReference type="EMBL" id="WWEO01000037">
    <property type="protein sequence ID" value="NCD68261.1"/>
    <property type="molecule type" value="Genomic_DNA"/>
</dbReference>
<comment type="caution">
    <text evidence="1">The sequence shown here is derived from an EMBL/GenBank/DDBJ whole genome shotgun (WGS) entry which is preliminary data.</text>
</comment>
<organism evidence="1 2">
    <name type="scientific">Mucilaginibacter agri</name>
    <dbReference type="NCBI Taxonomy" id="2695265"/>
    <lineage>
        <taxon>Bacteria</taxon>
        <taxon>Pseudomonadati</taxon>
        <taxon>Bacteroidota</taxon>
        <taxon>Sphingobacteriia</taxon>
        <taxon>Sphingobacteriales</taxon>
        <taxon>Sphingobacteriaceae</taxon>
        <taxon>Mucilaginibacter</taxon>
    </lineage>
</organism>
<dbReference type="SUPFAM" id="SSF117396">
    <property type="entry name" value="TM1631-like"/>
    <property type="match status" value="1"/>
</dbReference>
<keyword evidence="2" id="KW-1185">Reference proteome</keyword>
<reference evidence="1" key="2">
    <citation type="submission" date="2020-10" db="EMBL/GenBank/DDBJ databases">
        <title>Mucilaginibacter sp. nov., isolated from soil.</title>
        <authorList>
            <person name="Jeon C.O."/>
        </authorList>
    </citation>
    <scope>NUCLEOTIDE SEQUENCE</scope>
    <source>
        <strain evidence="1">R11</strain>
    </source>
</reference>
<dbReference type="PANTHER" id="PTHR30348">
    <property type="entry name" value="UNCHARACTERIZED PROTEIN YECE"/>
    <property type="match status" value="1"/>
</dbReference>
<evidence type="ECO:0000313" key="1">
    <source>
        <dbReference type="EMBL" id="NCD68261.1"/>
    </source>
</evidence>
<reference evidence="1" key="1">
    <citation type="submission" date="2020-01" db="EMBL/GenBank/DDBJ databases">
        <authorList>
            <person name="Seo Y.L."/>
        </authorList>
    </citation>
    <scope>NUCLEOTIDE SEQUENCE</scope>
    <source>
        <strain evidence="1">R11</strain>
    </source>
</reference>
<protein>
    <submittedName>
        <fullName evidence="1">DUF72 domain-containing protein</fullName>
    </submittedName>
</protein>
<sequence length="296" mass="33761">MQFGHVNDSLEAINFSLPPDTTGTKRTLATANQDGDLKVFVGAAKWGEKGWIGKIYPEKTPDKALLPIYSKNFNTVEFGPTFYTIYTADQLFKWVQQVAEVPDFKFCPKFPQHITHIRKLANAEEQTAKFYQSLTAFGDHLGPLLLQLGENFSPKSFPQLKAYLEALPASIKVGVELRHKDWFGNLSNRKDLFELLRKLHIGTVISDTAGRRDCVHMELTTNEAIIRFVGNDLAPSDYTRMDEWVERLKAWKGIGLKTIWFFMHQNNEKFVPEACDYFIKRLNHALGSTISGPRFV</sequence>